<accession>A0ABQ5YRE5</accession>
<keyword evidence="2" id="KW-1185">Reference proteome</keyword>
<name>A0ABQ5YRE5_9BURK</name>
<evidence type="ECO:0000313" key="2">
    <source>
        <dbReference type="Proteomes" id="UP001156664"/>
    </source>
</evidence>
<evidence type="ECO:0008006" key="3">
    <source>
        <dbReference type="Google" id="ProtNLM"/>
    </source>
</evidence>
<evidence type="ECO:0000313" key="1">
    <source>
        <dbReference type="EMBL" id="GLR26699.1"/>
    </source>
</evidence>
<dbReference type="EMBL" id="BSOJ01000016">
    <property type="protein sequence ID" value="GLR26699.1"/>
    <property type="molecule type" value="Genomic_DNA"/>
</dbReference>
<reference evidence="2" key="1">
    <citation type="journal article" date="2019" name="Int. J. Syst. Evol. Microbiol.">
        <title>The Global Catalogue of Microorganisms (GCM) 10K type strain sequencing project: providing services to taxonomists for standard genome sequencing and annotation.</title>
        <authorList>
            <consortium name="The Broad Institute Genomics Platform"/>
            <consortium name="The Broad Institute Genome Sequencing Center for Infectious Disease"/>
            <person name="Wu L."/>
            <person name="Ma J."/>
        </authorList>
    </citation>
    <scope>NUCLEOTIDE SEQUENCE [LARGE SCALE GENOMIC DNA]</scope>
    <source>
        <strain evidence="2">NBRC 105857</strain>
    </source>
</reference>
<proteinExistence type="predicted"/>
<dbReference type="Proteomes" id="UP001156664">
    <property type="component" value="Unassembled WGS sequence"/>
</dbReference>
<organism evidence="1 2">
    <name type="scientific">Limnobacter litoralis</name>
    <dbReference type="NCBI Taxonomy" id="481366"/>
    <lineage>
        <taxon>Bacteria</taxon>
        <taxon>Pseudomonadati</taxon>
        <taxon>Pseudomonadota</taxon>
        <taxon>Betaproteobacteria</taxon>
        <taxon>Burkholderiales</taxon>
        <taxon>Burkholderiaceae</taxon>
        <taxon>Limnobacter</taxon>
    </lineage>
</organism>
<comment type="caution">
    <text evidence="1">The sequence shown here is derived from an EMBL/GenBank/DDBJ whole genome shotgun (WGS) entry which is preliminary data.</text>
</comment>
<gene>
    <name evidence="1" type="ORF">GCM10007875_17890</name>
</gene>
<sequence>MKLVAMVRETLGVPIFTQVVQPASILDIYHSLYVSHTGD</sequence>
<protein>
    <recommendedName>
        <fullName evidence="3">Carrier domain-containing protein</fullName>
    </recommendedName>
</protein>